<dbReference type="NCBIfam" id="TIGR03328">
    <property type="entry name" value="salvage_mtnB"/>
    <property type="match status" value="1"/>
</dbReference>
<dbReference type="Gene3D" id="3.40.225.10">
    <property type="entry name" value="Class II aldolase/adducin N-terminal domain"/>
    <property type="match status" value="1"/>
</dbReference>
<dbReference type="InterPro" id="IPR001303">
    <property type="entry name" value="Aldolase_II/adducin_N"/>
</dbReference>
<dbReference type="InterPro" id="IPR017714">
    <property type="entry name" value="MethylthioRu-1-P_deHdtase_MtnB"/>
</dbReference>
<dbReference type="NCBIfam" id="NF006672">
    <property type="entry name" value="PRK09220.1"/>
    <property type="match status" value="1"/>
</dbReference>
<dbReference type="Proteomes" id="UP000266313">
    <property type="component" value="Chromosome"/>
</dbReference>
<evidence type="ECO:0000313" key="8">
    <source>
        <dbReference type="EMBL" id="BBA34453.1"/>
    </source>
</evidence>
<dbReference type="SUPFAM" id="SSF53639">
    <property type="entry name" value="AraD/HMP-PK domain-like"/>
    <property type="match status" value="1"/>
</dbReference>
<feature type="binding site" evidence="6">
    <location>
        <position position="97"/>
    </location>
    <ligand>
        <name>Zn(2+)</name>
        <dbReference type="ChEBI" id="CHEBI:29105"/>
    </ligand>
</feature>
<keyword evidence="1 6" id="KW-0028">Amino-acid biosynthesis</keyword>
<dbReference type="GO" id="GO:0046570">
    <property type="term" value="F:methylthioribulose 1-phosphate dehydratase activity"/>
    <property type="evidence" value="ECO:0007669"/>
    <property type="project" value="UniProtKB-UniRule"/>
</dbReference>
<comment type="cofactor">
    <cofactor evidence="6">
        <name>Zn(2+)</name>
        <dbReference type="ChEBI" id="CHEBI:29105"/>
    </cofactor>
    <text evidence="6">Binds 1 zinc ion per subunit.</text>
</comment>
<evidence type="ECO:0000256" key="3">
    <source>
        <dbReference type="ARBA" id="ARBA00022833"/>
    </source>
</evidence>
<gene>
    <name evidence="6" type="primary">mtnB</name>
    <name evidence="8" type="ORF">sS8_2501</name>
</gene>
<evidence type="ECO:0000256" key="2">
    <source>
        <dbReference type="ARBA" id="ARBA00022723"/>
    </source>
</evidence>
<dbReference type="OrthoDB" id="9805559at2"/>
<reference evidence="8 9" key="1">
    <citation type="submission" date="2016-12" db="EMBL/GenBank/DDBJ databases">
        <title>Genome sequencing of Methylocaldum marinum.</title>
        <authorList>
            <person name="Takeuchi M."/>
            <person name="Kamagata Y."/>
            <person name="Hiraoka S."/>
            <person name="Oshima K."/>
            <person name="Hattori M."/>
            <person name="Iwasaki W."/>
        </authorList>
    </citation>
    <scope>NUCLEOTIDE SEQUENCE [LARGE SCALE GENOMIC DNA]</scope>
    <source>
        <strain evidence="8 9">S8</strain>
    </source>
</reference>
<dbReference type="PANTHER" id="PTHR22789">
    <property type="entry name" value="FUCULOSE PHOSPHATE ALDOLASE"/>
    <property type="match status" value="1"/>
</dbReference>
<evidence type="ECO:0000256" key="1">
    <source>
        <dbReference type="ARBA" id="ARBA00022605"/>
    </source>
</evidence>
<protein>
    <recommendedName>
        <fullName evidence="6">Methylthioribulose-1-phosphate dehydratase</fullName>
        <shortName evidence="6">MTRu-1-P dehydratase</shortName>
        <ecNumber evidence="6">4.2.1.109</ecNumber>
    </recommendedName>
</protein>
<comment type="pathway">
    <text evidence="6">Amino-acid biosynthesis; L-methionine biosynthesis via salvage pathway; L-methionine from S-methyl-5-thio-alpha-D-ribose 1-phosphate: step 2/6.</text>
</comment>
<sequence length="204" mass="22786">MHDEFQQRAYELIEAGRYIHGQGWAPATSGNFSARLGDGRIAITVSGRHKGELSLDDIMLIDAEGRSLDGRKPSAETLLHTSLYRRYPGVGAVLHPHTPSATLLSRFFLDELVLENYELLKALPGIDTHEIRIVIPIFPNDQNISRLALKVDEYIELHGDIYGYVLAGHGFYTWGASVKDALRHVEALEFLFDLEIRLHGGGKP</sequence>
<dbReference type="GO" id="GO:0019323">
    <property type="term" value="P:pentose catabolic process"/>
    <property type="evidence" value="ECO:0007669"/>
    <property type="project" value="TreeGrafter"/>
</dbReference>
<organism evidence="8 9">
    <name type="scientific">Methylocaldum marinum</name>
    <dbReference type="NCBI Taxonomy" id="1432792"/>
    <lineage>
        <taxon>Bacteria</taxon>
        <taxon>Pseudomonadati</taxon>
        <taxon>Pseudomonadota</taxon>
        <taxon>Gammaproteobacteria</taxon>
        <taxon>Methylococcales</taxon>
        <taxon>Methylococcaceae</taxon>
        <taxon>Methylocaldum</taxon>
    </lineage>
</organism>
<dbReference type="GO" id="GO:0005829">
    <property type="term" value="C:cytosol"/>
    <property type="evidence" value="ECO:0007669"/>
    <property type="project" value="TreeGrafter"/>
</dbReference>
<evidence type="ECO:0000256" key="6">
    <source>
        <dbReference type="HAMAP-Rule" id="MF_01677"/>
    </source>
</evidence>
<dbReference type="InterPro" id="IPR050197">
    <property type="entry name" value="Aldolase_class_II_sugar_metab"/>
</dbReference>
<dbReference type="KEGG" id="mmai:sS8_2501"/>
<dbReference type="InterPro" id="IPR036409">
    <property type="entry name" value="Aldolase_II/adducin_N_sf"/>
</dbReference>
<evidence type="ECO:0000256" key="4">
    <source>
        <dbReference type="ARBA" id="ARBA00023167"/>
    </source>
</evidence>
<evidence type="ECO:0000259" key="7">
    <source>
        <dbReference type="SMART" id="SM01007"/>
    </source>
</evidence>
<keyword evidence="5 6" id="KW-0456">Lyase</keyword>
<dbReference type="GO" id="GO:0016832">
    <property type="term" value="F:aldehyde-lyase activity"/>
    <property type="evidence" value="ECO:0007669"/>
    <property type="project" value="TreeGrafter"/>
</dbReference>
<dbReference type="GO" id="GO:0008270">
    <property type="term" value="F:zinc ion binding"/>
    <property type="evidence" value="ECO:0007669"/>
    <property type="project" value="UniProtKB-UniRule"/>
</dbReference>
<dbReference type="Pfam" id="PF00596">
    <property type="entry name" value="Aldolase_II"/>
    <property type="match status" value="1"/>
</dbReference>
<comment type="similarity">
    <text evidence="6">Belongs to the aldolase class II family. MtnB subfamily.</text>
</comment>
<keyword evidence="4 6" id="KW-0486">Methionine biosynthesis</keyword>
<proteinExistence type="inferred from homology"/>
<dbReference type="GO" id="GO:0019509">
    <property type="term" value="P:L-methionine salvage from methylthioadenosine"/>
    <property type="evidence" value="ECO:0007669"/>
    <property type="project" value="UniProtKB-UniRule"/>
</dbReference>
<dbReference type="EC" id="4.2.1.109" evidence="6"/>
<keyword evidence="3 6" id="KW-0862">Zinc</keyword>
<dbReference type="AlphaFoldDB" id="A0A250KRZ3"/>
<dbReference type="EMBL" id="AP017928">
    <property type="protein sequence ID" value="BBA34453.1"/>
    <property type="molecule type" value="Genomic_DNA"/>
</dbReference>
<feature type="domain" description="Class II aldolase/adducin N-terminal" evidence="7">
    <location>
        <begin position="10"/>
        <end position="196"/>
    </location>
</feature>
<evidence type="ECO:0000256" key="5">
    <source>
        <dbReference type="ARBA" id="ARBA00023239"/>
    </source>
</evidence>
<comment type="function">
    <text evidence="6">Catalyzes the dehydration of methylthioribulose-1-phosphate (MTRu-1-P) into 2,3-diketo-5-methylthiopentyl-1-phosphate (DK-MTP-1-P).</text>
</comment>
<keyword evidence="9" id="KW-1185">Reference proteome</keyword>
<dbReference type="UniPathway" id="UPA00904">
    <property type="reaction ID" value="UER00875"/>
</dbReference>
<dbReference type="SMART" id="SM01007">
    <property type="entry name" value="Aldolase_II"/>
    <property type="match status" value="1"/>
</dbReference>
<comment type="catalytic activity">
    <reaction evidence="6">
        <text>5-(methylsulfanyl)-D-ribulose 1-phosphate = 5-methylsulfanyl-2,3-dioxopentyl phosphate + H2O</text>
        <dbReference type="Rhea" id="RHEA:15549"/>
        <dbReference type="ChEBI" id="CHEBI:15377"/>
        <dbReference type="ChEBI" id="CHEBI:58548"/>
        <dbReference type="ChEBI" id="CHEBI:58828"/>
        <dbReference type="EC" id="4.2.1.109"/>
    </reaction>
</comment>
<keyword evidence="2 6" id="KW-0479">Metal-binding</keyword>
<dbReference type="HAMAP" id="MF_01677">
    <property type="entry name" value="Salvage_MtnB"/>
    <property type="match status" value="1"/>
</dbReference>
<feature type="binding site" evidence="6">
    <location>
        <position position="95"/>
    </location>
    <ligand>
        <name>Zn(2+)</name>
        <dbReference type="ChEBI" id="CHEBI:29105"/>
    </ligand>
</feature>
<name>A0A250KRZ3_9GAMM</name>
<accession>A0A250KRZ3</accession>
<dbReference type="PANTHER" id="PTHR22789:SF0">
    <property type="entry name" value="3-OXO-TETRONATE 4-PHOSPHATE DECARBOXYLASE-RELATED"/>
    <property type="match status" value="1"/>
</dbReference>
<evidence type="ECO:0000313" key="9">
    <source>
        <dbReference type="Proteomes" id="UP000266313"/>
    </source>
</evidence>
<dbReference type="RefSeq" id="WP_119629851.1">
    <property type="nucleotide sequence ID" value="NZ_AP017928.1"/>
</dbReference>